<dbReference type="PIRSF" id="PIRSF015840">
    <property type="entry name" value="DUF284_TM_euk"/>
    <property type="match status" value="1"/>
</dbReference>
<dbReference type="PANTHER" id="PTHR10926:SF0">
    <property type="entry name" value="CDC50, ISOFORM A"/>
    <property type="match status" value="1"/>
</dbReference>
<dbReference type="Pfam" id="PF03381">
    <property type="entry name" value="CDC50"/>
    <property type="match status" value="1"/>
</dbReference>
<feature type="transmembrane region" description="Helical" evidence="7">
    <location>
        <begin position="364"/>
        <end position="385"/>
    </location>
</feature>
<dbReference type="InterPro" id="IPR005045">
    <property type="entry name" value="CDC50/LEM3_fam"/>
</dbReference>
<comment type="similarity">
    <text evidence="2 6">Belongs to the CDC50/LEM3 family.</text>
</comment>
<dbReference type="EMBL" id="NKCL01000289">
    <property type="protein sequence ID" value="RSL76567.1"/>
    <property type="molecule type" value="Genomic_DNA"/>
</dbReference>
<feature type="transmembrane region" description="Helical" evidence="7">
    <location>
        <begin position="45"/>
        <end position="64"/>
    </location>
</feature>
<keyword evidence="5 6" id="KW-0472">Membrane</keyword>
<dbReference type="GO" id="GO:0005886">
    <property type="term" value="C:plasma membrane"/>
    <property type="evidence" value="ECO:0007669"/>
    <property type="project" value="TreeGrafter"/>
</dbReference>
<dbReference type="AlphaFoldDB" id="A0A428RGB3"/>
<keyword evidence="3 7" id="KW-0812">Transmembrane</keyword>
<dbReference type="Proteomes" id="UP000287972">
    <property type="component" value="Unassembled WGS sequence"/>
</dbReference>
<sequence length="404" mass="45774">MNLSWWKKKAAAESETRSRRPKDTPYKQQRMWAWEPVYGPKTSSIVFLALGVILCSFGTFWLVVNTKVAEIRLDYTRCRQIQSYDQLEVMPGRYVRKRMSGKSTGQPLERWKRANRTLTFDGVTKNYTLCTIEFYLPADLEPPVFFYYHLTNFYQNHRNYGTSRHNGQLKGESASLQSVKDSACKDVSVVKSRDGSQEKPIYPCGLIAASYFNDTFSYPRRHRVDANGMIGQSTAYNMSQEGIALSNDKSLYKPSTYNITATADDSIDSPVVPPPSWAERYPNGYHKGNMFDPSVDESFMVWMRTASSPRFAKLAMRNDNDTMEKGLYRLDIFSPHPDFPIHESGGSKSVIISTRSAGGARNPFLGEANIATGAACVVLSIFFGLSNQWKSAPLVYHSYLNWGN</sequence>
<evidence type="ECO:0000256" key="2">
    <source>
        <dbReference type="ARBA" id="ARBA00009457"/>
    </source>
</evidence>
<name>A0A428RGB3_9HYPO</name>
<comment type="subcellular location">
    <subcellularLocation>
        <location evidence="1">Membrane</location>
        <topology evidence="1">Multi-pass membrane protein</topology>
    </subcellularLocation>
</comment>
<evidence type="ECO:0000256" key="1">
    <source>
        <dbReference type="ARBA" id="ARBA00004141"/>
    </source>
</evidence>
<dbReference type="GO" id="GO:0045332">
    <property type="term" value="P:phospholipid translocation"/>
    <property type="evidence" value="ECO:0007669"/>
    <property type="project" value="UniProtKB-UniRule"/>
</dbReference>
<evidence type="ECO:0000256" key="4">
    <source>
        <dbReference type="ARBA" id="ARBA00022989"/>
    </source>
</evidence>
<accession>A0A428RGB3</accession>
<dbReference type="PANTHER" id="PTHR10926">
    <property type="entry name" value="CELL CYCLE CONTROL PROTEIN 50"/>
    <property type="match status" value="1"/>
</dbReference>
<reference evidence="8 9" key="1">
    <citation type="submission" date="2017-06" db="EMBL/GenBank/DDBJ databases">
        <title>Comparative genomic analysis of Ambrosia Fusariam Clade fungi.</title>
        <authorList>
            <person name="Stajich J.E."/>
            <person name="Carrillo J."/>
            <person name="Kijimoto T."/>
            <person name="Eskalen A."/>
            <person name="O'Donnell K."/>
            <person name="Kasson M."/>
        </authorList>
    </citation>
    <scope>NUCLEOTIDE SEQUENCE [LARGE SCALE GENOMIC DNA]</scope>
    <source>
        <strain evidence="8 9">NRRL62606</strain>
    </source>
</reference>
<evidence type="ECO:0000313" key="9">
    <source>
        <dbReference type="Proteomes" id="UP000287972"/>
    </source>
</evidence>
<evidence type="ECO:0000256" key="7">
    <source>
        <dbReference type="SAM" id="Phobius"/>
    </source>
</evidence>
<keyword evidence="9" id="KW-1185">Reference proteome</keyword>
<proteinExistence type="inferred from homology"/>
<dbReference type="GO" id="GO:0005783">
    <property type="term" value="C:endoplasmic reticulum"/>
    <property type="evidence" value="ECO:0007669"/>
    <property type="project" value="TreeGrafter"/>
</dbReference>
<keyword evidence="4 7" id="KW-1133">Transmembrane helix</keyword>
<comment type="caution">
    <text evidence="8">The sequence shown here is derived from an EMBL/GenBank/DDBJ whole genome shotgun (WGS) entry which is preliminary data.</text>
</comment>
<evidence type="ECO:0000256" key="6">
    <source>
        <dbReference type="PIRNR" id="PIRNR015840"/>
    </source>
</evidence>
<dbReference type="GO" id="GO:0005794">
    <property type="term" value="C:Golgi apparatus"/>
    <property type="evidence" value="ECO:0007669"/>
    <property type="project" value="TreeGrafter"/>
</dbReference>
<organism evidence="8 9">
    <name type="scientific">Fusarium floridanum</name>
    <dbReference type="NCBI Taxonomy" id="1325733"/>
    <lineage>
        <taxon>Eukaryota</taxon>
        <taxon>Fungi</taxon>
        <taxon>Dikarya</taxon>
        <taxon>Ascomycota</taxon>
        <taxon>Pezizomycotina</taxon>
        <taxon>Sordariomycetes</taxon>
        <taxon>Hypocreomycetidae</taxon>
        <taxon>Hypocreales</taxon>
        <taxon>Nectriaceae</taxon>
        <taxon>Fusarium</taxon>
        <taxon>Fusarium solani species complex</taxon>
    </lineage>
</organism>
<protein>
    <recommendedName>
        <fullName evidence="10">Meiotically up-regulated gene 89 protein</fullName>
    </recommendedName>
</protein>
<gene>
    <name evidence="8" type="ORF">CEP51_009857</name>
</gene>
<evidence type="ECO:0008006" key="10">
    <source>
        <dbReference type="Google" id="ProtNLM"/>
    </source>
</evidence>
<evidence type="ECO:0000256" key="5">
    <source>
        <dbReference type="ARBA" id="ARBA00023136"/>
    </source>
</evidence>
<evidence type="ECO:0000256" key="3">
    <source>
        <dbReference type="ARBA" id="ARBA00022692"/>
    </source>
</evidence>
<evidence type="ECO:0000313" key="8">
    <source>
        <dbReference type="EMBL" id="RSL76567.1"/>
    </source>
</evidence>